<dbReference type="Pfam" id="PF11236">
    <property type="entry name" value="DUF3037"/>
    <property type="match status" value="1"/>
</dbReference>
<sequence>MKININVLRYKHSQVLGELVNVGVLIFYVSDKRFNFLTLKTFERLESLYDNFTDSIIQQQMDFVKKKIESLDFLNPYDDKGKLDVLSFIENKVLPKDASHLQFGEDIVVFYPKEYFDVNIFEDNVTKSYLLATPDVIFKSELKAKRSDIQTSLNLWIAPDYKNRIAKIEKDFIYLPRKRKL</sequence>
<name>A0A380CTF5_SPHSI</name>
<dbReference type="InterPro" id="IPR021398">
    <property type="entry name" value="DUF3037"/>
</dbReference>
<reference evidence="1 2" key="1">
    <citation type="submission" date="2018-06" db="EMBL/GenBank/DDBJ databases">
        <authorList>
            <consortium name="Pathogen Informatics"/>
            <person name="Doyle S."/>
        </authorList>
    </citation>
    <scope>NUCLEOTIDE SEQUENCE [LARGE SCALE GENOMIC DNA]</scope>
    <source>
        <strain evidence="1 2">NCTC11388</strain>
    </source>
</reference>
<dbReference type="RefSeq" id="WP_115171643.1">
    <property type="nucleotide sequence ID" value="NZ_UGYW01000002.1"/>
</dbReference>
<accession>A0A380CTF5</accession>
<gene>
    <name evidence="1" type="ORF">NCTC11388_04389</name>
</gene>
<evidence type="ECO:0000313" key="2">
    <source>
        <dbReference type="Proteomes" id="UP000254893"/>
    </source>
</evidence>
<evidence type="ECO:0008006" key="3">
    <source>
        <dbReference type="Google" id="ProtNLM"/>
    </source>
</evidence>
<protein>
    <recommendedName>
        <fullName evidence="3">DUF3037 domain-containing protein</fullName>
    </recommendedName>
</protein>
<dbReference type="AlphaFoldDB" id="A0A380CTF5"/>
<proteinExistence type="predicted"/>
<dbReference type="Proteomes" id="UP000254893">
    <property type="component" value="Unassembled WGS sequence"/>
</dbReference>
<organism evidence="1 2">
    <name type="scientific">Sphingobacterium spiritivorum</name>
    <name type="common">Flavobacterium spiritivorum</name>
    <dbReference type="NCBI Taxonomy" id="258"/>
    <lineage>
        <taxon>Bacteria</taxon>
        <taxon>Pseudomonadati</taxon>
        <taxon>Bacteroidota</taxon>
        <taxon>Sphingobacteriia</taxon>
        <taxon>Sphingobacteriales</taxon>
        <taxon>Sphingobacteriaceae</taxon>
        <taxon>Sphingobacterium</taxon>
    </lineage>
</organism>
<dbReference type="EMBL" id="UGYW01000002">
    <property type="protein sequence ID" value="SUJ28689.1"/>
    <property type="molecule type" value="Genomic_DNA"/>
</dbReference>
<evidence type="ECO:0000313" key="1">
    <source>
        <dbReference type="EMBL" id="SUJ28689.1"/>
    </source>
</evidence>